<dbReference type="InterPro" id="IPR036390">
    <property type="entry name" value="WH_DNA-bd_sf"/>
</dbReference>
<feature type="DNA-binding region" description="Fork-head" evidence="5">
    <location>
        <begin position="192"/>
        <end position="295"/>
    </location>
</feature>
<dbReference type="SUPFAM" id="SSF46785">
    <property type="entry name" value="Winged helix' DNA-binding domain"/>
    <property type="match status" value="1"/>
</dbReference>
<dbReference type="GO" id="GO:1990837">
    <property type="term" value="F:sequence-specific double-stranded DNA binding"/>
    <property type="evidence" value="ECO:0007669"/>
    <property type="project" value="TreeGrafter"/>
</dbReference>
<dbReference type="CDD" id="cd20036">
    <property type="entry name" value="FH_FOXR"/>
    <property type="match status" value="1"/>
</dbReference>
<dbReference type="OMA" id="QSPPHAC"/>
<dbReference type="HOGENOM" id="CLU_077699_3_1_1"/>
<dbReference type="Pfam" id="PF00250">
    <property type="entry name" value="Forkhead"/>
    <property type="match status" value="1"/>
</dbReference>
<dbReference type="GeneTree" id="ENSGT00940000162993"/>
<reference evidence="7" key="2">
    <citation type="submission" date="2025-08" db="UniProtKB">
        <authorList>
            <consortium name="Ensembl"/>
        </authorList>
    </citation>
    <scope>IDENTIFICATION</scope>
</reference>
<dbReference type="PANTHER" id="PTHR46789">
    <property type="entry name" value="FORKHEAD BOX PROTEIN R1"/>
    <property type="match status" value="1"/>
</dbReference>
<feature type="domain" description="Fork-head" evidence="6">
    <location>
        <begin position="192"/>
        <end position="295"/>
    </location>
</feature>
<evidence type="ECO:0000256" key="1">
    <source>
        <dbReference type="ARBA" id="ARBA00023015"/>
    </source>
</evidence>
<organism evidence="7 8">
    <name type="scientific">Takifugu rubripes</name>
    <name type="common">Japanese pufferfish</name>
    <name type="synonym">Fugu rubripes</name>
    <dbReference type="NCBI Taxonomy" id="31033"/>
    <lineage>
        <taxon>Eukaryota</taxon>
        <taxon>Metazoa</taxon>
        <taxon>Chordata</taxon>
        <taxon>Craniata</taxon>
        <taxon>Vertebrata</taxon>
        <taxon>Euteleostomi</taxon>
        <taxon>Actinopterygii</taxon>
        <taxon>Neopterygii</taxon>
        <taxon>Teleostei</taxon>
        <taxon>Neoteleostei</taxon>
        <taxon>Acanthomorphata</taxon>
        <taxon>Eupercaria</taxon>
        <taxon>Tetraodontiformes</taxon>
        <taxon>Tetradontoidea</taxon>
        <taxon>Tetraodontidae</taxon>
        <taxon>Takifugu</taxon>
    </lineage>
</organism>
<keyword evidence="8" id="KW-1185">Reference proteome</keyword>
<dbReference type="InterPro" id="IPR036388">
    <property type="entry name" value="WH-like_DNA-bd_sf"/>
</dbReference>
<dbReference type="GO" id="GO:0005634">
    <property type="term" value="C:nucleus"/>
    <property type="evidence" value="ECO:0007669"/>
    <property type="project" value="UniProtKB-SubCell"/>
</dbReference>
<dbReference type="Proteomes" id="UP000005226">
    <property type="component" value="Chromosome 13"/>
</dbReference>
<evidence type="ECO:0000256" key="5">
    <source>
        <dbReference type="PROSITE-ProRule" id="PRU00089"/>
    </source>
</evidence>
<dbReference type="eggNOG" id="KOG2294">
    <property type="taxonomic scope" value="Eukaryota"/>
</dbReference>
<accession>H2ULV3</accession>
<keyword evidence="1" id="KW-0805">Transcription regulation</keyword>
<evidence type="ECO:0000256" key="2">
    <source>
        <dbReference type="ARBA" id="ARBA00023125"/>
    </source>
</evidence>
<dbReference type="PANTHER" id="PTHR46789:SF2">
    <property type="entry name" value="FORKHEAD BOX PROTEIN R2"/>
    <property type="match status" value="1"/>
</dbReference>
<keyword evidence="4 5" id="KW-0539">Nucleus</keyword>
<keyword evidence="3" id="KW-0804">Transcription</keyword>
<dbReference type="PRINTS" id="PR00053">
    <property type="entry name" value="FORKHEAD"/>
</dbReference>
<evidence type="ECO:0000313" key="8">
    <source>
        <dbReference type="Proteomes" id="UP000005226"/>
    </source>
</evidence>
<dbReference type="GO" id="GO:0003700">
    <property type="term" value="F:DNA-binding transcription factor activity"/>
    <property type="evidence" value="ECO:0007669"/>
    <property type="project" value="InterPro"/>
</dbReference>
<dbReference type="Ensembl" id="ENSTRUT00000038060.3">
    <property type="protein sequence ID" value="ENSTRUP00000037924.3"/>
    <property type="gene ID" value="ENSTRUG00000014847.3"/>
</dbReference>
<dbReference type="InParanoid" id="H2ULV3"/>
<dbReference type="AlphaFoldDB" id="H2ULV3"/>
<dbReference type="SMART" id="SM00339">
    <property type="entry name" value="FH"/>
    <property type="match status" value="1"/>
</dbReference>
<evidence type="ECO:0000256" key="4">
    <source>
        <dbReference type="ARBA" id="ARBA00023242"/>
    </source>
</evidence>
<evidence type="ECO:0000259" key="6">
    <source>
        <dbReference type="PROSITE" id="PS50039"/>
    </source>
</evidence>
<dbReference type="STRING" id="31033.ENSTRUP00000037924"/>
<dbReference type="InterPro" id="IPR052328">
    <property type="entry name" value="FOX_transcription_regulators"/>
</dbReference>
<comment type="subcellular location">
    <subcellularLocation>
        <location evidence="5">Nucleus</location>
    </subcellularLocation>
</comment>
<evidence type="ECO:0000313" key="7">
    <source>
        <dbReference type="Ensembl" id="ENSTRUP00000037924.3"/>
    </source>
</evidence>
<reference evidence="7 8" key="1">
    <citation type="journal article" date="2011" name="Genome Biol. Evol.">
        <title>Integration of the genetic map and genome assembly of fugu facilitates insights into distinct features of genome evolution in teleosts and mammals.</title>
        <authorList>
            <person name="Kai W."/>
            <person name="Kikuchi K."/>
            <person name="Tohari S."/>
            <person name="Chew A.K."/>
            <person name="Tay A."/>
            <person name="Fujiwara A."/>
            <person name="Hosoya S."/>
            <person name="Suetake H."/>
            <person name="Naruse K."/>
            <person name="Brenner S."/>
            <person name="Suzuki Y."/>
            <person name="Venkatesh B."/>
        </authorList>
    </citation>
    <scope>NUCLEOTIDE SEQUENCE [LARGE SCALE GENOMIC DNA]</scope>
</reference>
<gene>
    <name evidence="7" type="primary">foxr1</name>
</gene>
<dbReference type="FunCoup" id="H2ULV3">
    <property type="interactions" value="839"/>
</dbReference>
<name>H2ULV3_TAKRU</name>
<protein>
    <submittedName>
        <fullName evidence="7">Forkhead box R1</fullName>
    </submittedName>
</protein>
<evidence type="ECO:0000256" key="3">
    <source>
        <dbReference type="ARBA" id="ARBA00023163"/>
    </source>
</evidence>
<dbReference type="PROSITE" id="PS50039">
    <property type="entry name" value="FORK_HEAD_3"/>
    <property type="match status" value="1"/>
</dbReference>
<dbReference type="Gene3D" id="1.10.10.10">
    <property type="entry name" value="Winged helix-like DNA-binding domain superfamily/Winged helix DNA-binding domain"/>
    <property type="match status" value="1"/>
</dbReference>
<reference evidence="7" key="3">
    <citation type="submission" date="2025-09" db="UniProtKB">
        <authorList>
            <consortium name="Ensembl"/>
        </authorList>
    </citation>
    <scope>IDENTIFICATION</scope>
</reference>
<proteinExistence type="predicted"/>
<keyword evidence="2 5" id="KW-0238">DNA-binding</keyword>
<dbReference type="InterPro" id="IPR001766">
    <property type="entry name" value="Fork_head_dom"/>
</dbReference>
<sequence>MTLQLRTKARLFDLHCSVGLTDWDMDKELKLATTTDQIYHDDKLNEQYVVQRPAARASRRKDEFVWYDKMSVFPAAPSISFSPSDTFVKPNLWLLVNPSIACPIQYGEMSSDLQTASEPAGEIQTDPAQNRVPVVQEVLLSSEYTVDPIRRKGRTMAIKVKHDFFFFLLERFYLLFVTFQDFKNLKPGCWPRPPVNYCILIALALKSSHTGSLKVQQIYQFTRENFPFFQTAPDGWKNTIRHNLCFNSSFRKTCNQMCRDGKRKSCFWHLTSDGQRRLLDEISTLPGETFKQLERSMSHPDVIRTLLSL</sequence>